<dbReference type="RefSeq" id="WP_323247201.1">
    <property type="nucleotide sequence ID" value="NZ_JAYFUL010000005.1"/>
</dbReference>
<dbReference type="Proteomes" id="UP001304671">
    <property type="component" value="Unassembled WGS sequence"/>
</dbReference>
<name>A0ABU5QKV1_9BACT</name>
<gene>
    <name evidence="2" type="ORF">VB264_04710</name>
</gene>
<reference evidence="2 3" key="1">
    <citation type="submission" date="2023-12" db="EMBL/GenBank/DDBJ databases">
        <title>Novel species of the genus Arcicella isolated from rivers.</title>
        <authorList>
            <person name="Lu H."/>
        </authorList>
    </citation>
    <scope>NUCLEOTIDE SEQUENCE [LARGE SCALE GENOMIC DNA]</scope>
    <source>
        <strain evidence="2 3">LMG 21963</strain>
    </source>
</reference>
<dbReference type="EMBL" id="JAYFUL010000005">
    <property type="protein sequence ID" value="MEA5257076.1"/>
    <property type="molecule type" value="Genomic_DNA"/>
</dbReference>
<protein>
    <recommendedName>
        <fullName evidence="4">Outer membrane protein beta-barrel domain-containing protein</fullName>
    </recommendedName>
</protein>
<evidence type="ECO:0000313" key="2">
    <source>
        <dbReference type="EMBL" id="MEA5257076.1"/>
    </source>
</evidence>
<organism evidence="2 3">
    <name type="scientific">Arcicella aquatica</name>
    <dbReference type="NCBI Taxonomy" id="217141"/>
    <lineage>
        <taxon>Bacteria</taxon>
        <taxon>Pseudomonadati</taxon>
        <taxon>Bacteroidota</taxon>
        <taxon>Cytophagia</taxon>
        <taxon>Cytophagales</taxon>
        <taxon>Flectobacillaceae</taxon>
        <taxon>Arcicella</taxon>
    </lineage>
</organism>
<keyword evidence="3" id="KW-1185">Reference proteome</keyword>
<accession>A0ABU5QKV1</accession>
<evidence type="ECO:0000256" key="1">
    <source>
        <dbReference type="SAM" id="SignalP"/>
    </source>
</evidence>
<sequence>MKKFLLALFLIVLSHHSIKAQKEFMAGYVVNNTGDTIRGEIDNQKWVYSPLEIVFRNQNIINKYGLSDIQSFVINNEVTYVRKKISLDITPHKFDNLLESYNRVLVDTTLFLKQLVKGRLSLYYLQDKNGKDHFFIEKLRDTIQELFDQRLLRMTESGTYIVHLDLYNEQLHDLCEDCSNYSHLIFKYQYREADLTPLVIKYNAFFGDDKPVEVSKKEKFKSTFFVRAALGSYSYNVDRALDINNKSGLKSASLGVGALVDLPSKRRKLGIKMDLLYNYYQEDVTLYTNYVAPTNTSYLGLYIGPQYSIYKNVPKKVDVYINAVLSLEKRLVEKNSDSFYKNLNNAIGYQVGVGTKLGKINMELTYSRTDAGIRNYYFISGNIQKISLMLSYALGKNK</sequence>
<proteinExistence type="predicted"/>
<evidence type="ECO:0000313" key="3">
    <source>
        <dbReference type="Proteomes" id="UP001304671"/>
    </source>
</evidence>
<keyword evidence="1" id="KW-0732">Signal</keyword>
<evidence type="ECO:0008006" key="4">
    <source>
        <dbReference type="Google" id="ProtNLM"/>
    </source>
</evidence>
<feature type="signal peptide" evidence="1">
    <location>
        <begin position="1"/>
        <end position="20"/>
    </location>
</feature>
<feature type="chain" id="PRO_5045057569" description="Outer membrane protein beta-barrel domain-containing protein" evidence="1">
    <location>
        <begin position="21"/>
        <end position="398"/>
    </location>
</feature>
<comment type="caution">
    <text evidence="2">The sequence shown here is derived from an EMBL/GenBank/DDBJ whole genome shotgun (WGS) entry which is preliminary data.</text>
</comment>